<dbReference type="InterPro" id="IPR053864">
    <property type="entry name" value="DUF6933"/>
</dbReference>
<feature type="domain" description="DUF6933" evidence="1">
    <location>
        <begin position="3"/>
        <end position="154"/>
    </location>
</feature>
<evidence type="ECO:0000259" key="1">
    <source>
        <dbReference type="Pfam" id="PF22016"/>
    </source>
</evidence>
<dbReference type="EMBL" id="QIBW01000004">
    <property type="protein sequence ID" value="ROT90787.1"/>
    <property type="molecule type" value="Genomic_DNA"/>
</dbReference>
<organism evidence="3 4">
    <name type="scientific">Gordonibacter urolithinfaciens</name>
    <dbReference type="NCBI Taxonomy" id="1335613"/>
    <lineage>
        <taxon>Bacteria</taxon>
        <taxon>Bacillati</taxon>
        <taxon>Actinomycetota</taxon>
        <taxon>Coriobacteriia</taxon>
        <taxon>Eggerthellales</taxon>
        <taxon>Eggerthellaceae</taxon>
        <taxon>Gordonibacter</taxon>
    </lineage>
</organism>
<gene>
    <name evidence="3" type="ORF">DMP12_04640</name>
    <name evidence="2" type="ORF">GKG38_12480</name>
</gene>
<proteinExistence type="predicted"/>
<reference evidence="3" key="3">
    <citation type="journal article" date="2019" name="Microbiol. Resour. Announc.">
        <title>Draft Genome Sequences of Type Strains of Gordonibacter faecihominis, Paraeggerthella hongkongensis, Parvibacter caecicola,Slackia equolifaciens, Slackia faecicanis, and Slackia isoflavoniconvertens.</title>
        <authorList>
            <person name="Danylec N."/>
            <person name="Stoll D.A."/>
            <person name="Dotsch A."/>
            <person name="Huch M."/>
        </authorList>
    </citation>
    <scope>NUCLEOTIDE SEQUENCE</scope>
    <source>
        <strain evidence="3">DSM 27213</strain>
    </source>
</reference>
<sequence>MQLGITIPLQRHLRLARPPYGEPEEPLFCWEAHRVALGGADVLLLANACNRFAAFACMQPGDWRDWEAVALAALRASLAASGFDEDAIGAYRFLAGAAEVTRTHGRRSVAFMNVLVDKLLALPLALDAAADPFPAELCRLANERMPCKAAGFEGLGLPVERFVADLARLGIGAQT</sequence>
<protein>
    <recommendedName>
        <fullName evidence="1">DUF6933 domain-containing protein</fullName>
    </recommendedName>
</protein>
<dbReference type="AlphaFoldDB" id="A0A423ULQ6"/>
<accession>A0A423ULQ6</accession>
<dbReference type="Proteomes" id="UP000462865">
    <property type="component" value="Unassembled WGS sequence"/>
</dbReference>
<dbReference type="Pfam" id="PF22016">
    <property type="entry name" value="DUF6933"/>
    <property type="match status" value="1"/>
</dbReference>
<reference evidence="3" key="2">
    <citation type="journal article" date="2019" name="Int. J. Syst. Evol. Microbiol.">
        <title>Gordonibacter faecihominis is a later heterotypic synonym of Gordonibacter urolithinfaciens.</title>
        <authorList>
            <person name="Danylec N."/>
            <person name="Stoll D.A."/>
            <person name="Huch M."/>
        </authorList>
    </citation>
    <scope>NUCLEOTIDE SEQUENCE</scope>
    <source>
        <strain evidence="3">DSM 27213</strain>
    </source>
</reference>
<evidence type="ECO:0000313" key="4">
    <source>
        <dbReference type="Proteomes" id="UP000285258"/>
    </source>
</evidence>
<name>A0A423ULQ6_9ACTN</name>
<evidence type="ECO:0000313" key="3">
    <source>
        <dbReference type="EMBL" id="ROT90787.1"/>
    </source>
</evidence>
<reference evidence="2 5" key="4">
    <citation type="journal article" date="2019" name="Nat. Med.">
        <title>A library of human gut bacterial isolates paired with longitudinal multiomics data enables mechanistic microbiome research.</title>
        <authorList>
            <person name="Poyet M."/>
            <person name="Groussin M."/>
            <person name="Gibbons S.M."/>
            <person name="Avila-Pacheco J."/>
            <person name="Jiang X."/>
            <person name="Kearney S.M."/>
            <person name="Perrotta A.R."/>
            <person name="Berdy B."/>
            <person name="Zhao S."/>
            <person name="Lieberman T.D."/>
            <person name="Swanson P.K."/>
            <person name="Smith M."/>
            <person name="Roesemann S."/>
            <person name="Alexander J.E."/>
            <person name="Rich S.A."/>
            <person name="Livny J."/>
            <person name="Vlamakis H."/>
            <person name="Clish C."/>
            <person name="Bullock K."/>
            <person name="Deik A."/>
            <person name="Scott J."/>
            <person name="Pierce K.A."/>
            <person name="Xavier R.J."/>
            <person name="Alm E.J."/>
        </authorList>
    </citation>
    <scope>NUCLEOTIDE SEQUENCE [LARGE SCALE GENOMIC DNA]</scope>
    <source>
        <strain evidence="2 5">BIOML-A1</strain>
    </source>
</reference>
<reference evidence="4" key="1">
    <citation type="submission" date="2018-05" db="EMBL/GenBank/DDBJ databases">
        <title>Genome Sequencing of selected type strains of the family Eggerthellaceae.</title>
        <authorList>
            <person name="Danylec N."/>
            <person name="Stoll D.A."/>
            <person name="Doetsch A."/>
            <person name="Huch M."/>
        </authorList>
    </citation>
    <scope>NUCLEOTIDE SEQUENCE [LARGE SCALE GENOMIC DNA]</scope>
    <source>
        <strain evidence="4">DSM 27213</strain>
    </source>
</reference>
<evidence type="ECO:0000313" key="2">
    <source>
        <dbReference type="EMBL" id="MSA95852.1"/>
    </source>
</evidence>
<dbReference type="RefSeq" id="WP_096227065.1">
    <property type="nucleotide sequence ID" value="NZ_CP168029.1"/>
</dbReference>
<dbReference type="EMBL" id="WKZA01000077">
    <property type="protein sequence ID" value="MSA95852.1"/>
    <property type="molecule type" value="Genomic_DNA"/>
</dbReference>
<comment type="caution">
    <text evidence="3">The sequence shown here is derived from an EMBL/GenBank/DDBJ whole genome shotgun (WGS) entry which is preliminary data.</text>
</comment>
<dbReference type="Proteomes" id="UP000285258">
    <property type="component" value="Unassembled WGS sequence"/>
</dbReference>
<evidence type="ECO:0000313" key="5">
    <source>
        <dbReference type="Proteomes" id="UP000462865"/>
    </source>
</evidence>